<accession>A0A5B9W2N1</accession>
<proteinExistence type="predicted"/>
<dbReference type="EMBL" id="CP042997">
    <property type="protein sequence ID" value="QEH34477.1"/>
    <property type="molecule type" value="Genomic_DNA"/>
</dbReference>
<evidence type="ECO:0000313" key="1">
    <source>
        <dbReference type="EMBL" id="QEH34477.1"/>
    </source>
</evidence>
<dbReference type="KEGG" id="agv:OJF2_30160"/>
<evidence type="ECO:0000313" key="2">
    <source>
        <dbReference type="Proteomes" id="UP000324233"/>
    </source>
</evidence>
<organism evidence="1 2">
    <name type="scientific">Aquisphaera giovannonii</name>
    <dbReference type="NCBI Taxonomy" id="406548"/>
    <lineage>
        <taxon>Bacteria</taxon>
        <taxon>Pseudomonadati</taxon>
        <taxon>Planctomycetota</taxon>
        <taxon>Planctomycetia</taxon>
        <taxon>Isosphaerales</taxon>
        <taxon>Isosphaeraceae</taxon>
        <taxon>Aquisphaera</taxon>
    </lineage>
</organism>
<sequence>MAYVKLAAVSLLLGMSFESECDPCHLCHNLRSITWRSLFGNPVGPRVDEMFTSHHCEDDHVHQ</sequence>
<name>A0A5B9W2N1_9BACT</name>
<dbReference type="Proteomes" id="UP000324233">
    <property type="component" value="Chromosome"/>
</dbReference>
<keyword evidence="2" id="KW-1185">Reference proteome</keyword>
<dbReference type="AlphaFoldDB" id="A0A5B9W2N1"/>
<protein>
    <submittedName>
        <fullName evidence="1">Uncharacterized protein</fullName>
    </submittedName>
</protein>
<reference evidence="1 2" key="1">
    <citation type="submission" date="2019-08" db="EMBL/GenBank/DDBJ databases">
        <title>Deep-cultivation of Planctomycetes and their phenomic and genomic characterization uncovers novel biology.</title>
        <authorList>
            <person name="Wiegand S."/>
            <person name="Jogler M."/>
            <person name="Boedeker C."/>
            <person name="Pinto D."/>
            <person name="Vollmers J."/>
            <person name="Rivas-Marin E."/>
            <person name="Kohn T."/>
            <person name="Peeters S.H."/>
            <person name="Heuer A."/>
            <person name="Rast P."/>
            <person name="Oberbeckmann S."/>
            <person name="Bunk B."/>
            <person name="Jeske O."/>
            <person name="Meyerdierks A."/>
            <person name="Storesund J.E."/>
            <person name="Kallscheuer N."/>
            <person name="Luecker S."/>
            <person name="Lage O.M."/>
            <person name="Pohl T."/>
            <person name="Merkel B.J."/>
            <person name="Hornburger P."/>
            <person name="Mueller R.-W."/>
            <person name="Bruemmer F."/>
            <person name="Labrenz M."/>
            <person name="Spormann A.M."/>
            <person name="Op den Camp H."/>
            <person name="Overmann J."/>
            <person name="Amann R."/>
            <person name="Jetten M.S.M."/>
            <person name="Mascher T."/>
            <person name="Medema M.H."/>
            <person name="Devos D.P."/>
            <person name="Kaster A.-K."/>
            <person name="Ovreas L."/>
            <person name="Rohde M."/>
            <person name="Galperin M.Y."/>
            <person name="Jogler C."/>
        </authorList>
    </citation>
    <scope>NUCLEOTIDE SEQUENCE [LARGE SCALE GENOMIC DNA]</scope>
    <source>
        <strain evidence="1 2">OJF2</strain>
    </source>
</reference>
<gene>
    <name evidence="1" type="ORF">OJF2_30160</name>
</gene>